<dbReference type="PANTHER" id="PTHR48079">
    <property type="entry name" value="PROTEIN YEEZ"/>
    <property type="match status" value="1"/>
</dbReference>
<dbReference type="EMBL" id="MSDF01000052">
    <property type="protein sequence ID" value="OPA86278.1"/>
    <property type="molecule type" value="Genomic_DNA"/>
</dbReference>
<dbReference type="Proteomes" id="UP000190965">
    <property type="component" value="Unassembled WGS sequence"/>
</dbReference>
<comment type="caution">
    <text evidence="2">The sequence shown here is derived from an EMBL/GenBank/DDBJ whole genome shotgun (WGS) entry which is preliminary data.</text>
</comment>
<protein>
    <submittedName>
        <fullName evidence="2">Epimerase</fullName>
    </submittedName>
</protein>
<dbReference type="InterPro" id="IPR051783">
    <property type="entry name" value="NAD(P)-dependent_oxidoreduct"/>
</dbReference>
<evidence type="ECO:0000313" key="2">
    <source>
        <dbReference type="EMBL" id="OPA86278.1"/>
    </source>
</evidence>
<name>A0A1T2Y2L7_PSEFL</name>
<dbReference type="InterPro" id="IPR001509">
    <property type="entry name" value="Epimerase_deHydtase"/>
</dbReference>
<sequence length="299" mass="32153">MNLFLTGANGYVGGTVALRLIDAGYSVRGLVRDEAKADQVRALGIDPVIGTLDDLTLLANEARAADGVIHTADSDHLGAVETFIQALAGSGKPFLHTSGSSVIGDDAQGVHVNPAVFDEDSTFVVAASKQPRRDIELKVLGAAARGIRAVVICPSNIYGTGTGVHRQSVQIPWLVLQASESGVVRVVGSGVNRWSNVHVLDVAELYLLALQKAPAGAFYFVENGEASFLEIGQSIARRLKLEPVAFWTVEQAATRWGYLHAHYTFGTNSRVRAKRAREELGWAPTFHSALEWIEQDMPL</sequence>
<organism evidence="2 3">
    <name type="scientific">Pseudomonas fluorescens</name>
    <dbReference type="NCBI Taxonomy" id="294"/>
    <lineage>
        <taxon>Bacteria</taxon>
        <taxon>Pseudomonadati</taxon>
        <taxon>Pseudomonadota</taxon>
        <taxon>Gammaproteobacteria</taxon>
        <taxon>Pseudomonadales</taxon>
        <taxon>Pseudomonadaceae</taxon>
        <taxon>Pseudomonas</taxon>
    </lineage>
</organism>
<dbReference type="RefSeq" id="WP_078742649.1">
    <property type="nucleotide sequence ID" value="NZ_MSDF01000052.1"/>
</dbReference>
<dbReference type="PANTHER" id="PTHR48079:SF6">
    <property type="entry name" value="NAD(P)-BINDING DOMAIN-CONTAINING PROTEIN-RELATED"/>
    <property type="match status" value="1"/>
</dbReference>
<dbReference type="GO" id="GO:0005737">
    <property type="term" value="C:cytoplasm"/>
    <property type="evidence" value="ECO:0007669"/>
    <property type="project" value="TreeGrafter"/>
</dbReference>
<dbReference type="InterPro" id="IPR036291">
    <property type="entry name" value="NAD(P)-bd_dom_sf"/>
</dbReference>
<gene>
    <name evidence="2" type="ORF">BFW87_26415</name>
</gene>
<dbReference type="OrthoDB" id="9787292at2"/>
<dbReference type="Gene3D" id="3.40.50.720">
    <property type="entry name" value="NAD(P)-binding Rossmann-like Domain"/>
    <property type="match status" value="1"/>
</dbReference>
<dbReference type="GO" id="GO:0004029">
    <property type="term" value="F:aldehyde dehydrogenase (NAD+) activity"/>
    <property type="evidence" value="ECO:0007669"/>
    <property type="project" value="TreeGrafter"/>
</dbReference>
<reference evidence="2 3" key="1">
    <citation type="submission" date="2016-12" db="EMBL/GenBank/DDBJ databases">
        <title>Draft genome sequences of seven strains of Pseudomonas fluorescens that produce 4-formylaminooxyvinylglycine.</title>
        <authorList>
            <person name="Okrent R.A."/>
            <person name="Manning V.A."/>
            <person name="Trippe K.M."/>
        </authorList>
    </citation>
    <scope>NUCLEOTIDE SEQUENCE [LARGE SCALE GENOMIC DNA]</scope>
    <source>
        <strain evidence="2 3">P5A</strain>
    </source>
</reference>
<proteinExistence type="predicted"/>
<dbReference type="Pfam" id="PF01370">
    <property type="entry name" value="Epimerase"/>
    <property type="match status" value="1"/>
</dbReference>
<evidence type="ECO:0000259" key="1">
    <source>
        <dbReference type="Pfam" id="PF01370"/>
    </source>
</evidence>
<dbReference type="AlphaFoldDB" id="A0A1T2Y2L7"/>
<accession>A0A1T2Y2L7</accession>
<feature type="domain" description="NAD-dependent epimerase/dehydratase" evidence="1">
    <location>
        <begin position="4"/>
        <end position="213"/>
    </location>
</feature>
<dbReference type="SUPFAM" id="SSF51735">
    <property type="entry name" value="NAD(P)-binding Rossmann-fold domains"/>
    <property type="match status" value="1"/>
</dbReference>
<evidence type="ECO:0000313" key="3">
    <source>
        <dbReference type="Proteomes" id="UP000190965"/>
    </source>
</evidence>